<feature type="compositionally biased region" description="Low complexity" evidence="1">
    <location>
        <begin position="176"/>
        <end position="185"/>
    </location>
</feature>
<dbReference type="EMBL" id="JACTAM010002793">
    <property type="protein sequence ID" value="KAI2643061.1"/>
    <property type="molecule type" value="Genomic_DNA"/>
</dbReference>
<sequence>MPPITWQNSVMDILQPKAANDQQRQRDDNTSGHLTPSLKYQELASIIISLTHTLEGLRQETNELKLQVTEAQNRCKEPDRMAKKEITSLQEALTAARYREQLRKATRQDLKRELFYTKDTSTKVLEGYLYAARAEIQTLTQQFCSIKEVLDMVQNELKQSYSLQMDSPSKRHPAAHHTASSSPSSLNTKPSAEHYQFPENLGSLRRKMIHSGQP</sequence>
<comment type="caution">
    <text evidence="2">The sequence shown here is derived from an EMBL/GenBank/DDBJ whole genome shotgun (WGS) entry which is preliminary data.</text>
</comment>
<accession>A0ABQ8L152</accession>
<feature type="region of interest" description="Disordered" evidence="1">
    <location>
        <begin position="165"/>
        <end position="204"/>
    </location>
</feature>
<evidence type="ECO:0000313" key="2">
    <source>
        <dbReference type="EMBL" id="KAI2643061.1"/>
    </source>
</evidence>
<proteinExistence type="predicted"/>
<organism evidence="2 3">
    <name type="scientific">Labeo rohita</name>
    <name type="common">Indian major carp</name>
    <name type="synonym">Cyprinus rohita</name>
    <dbReference type="NCBI Taxonomy" id="84645"/>
    <lineage>
        <taxon>Eukaryota</taxon>
        <taxon>Metazoa</taxon>
        <taxon>Chordata</taxon>
        <taxon>Craniata</taxon>
        <taxon>Vertebrata</taxon>
        <taxon>Euteleostomi</taxon>
        <taxon>Actinopterygii</taxon>
        <taxon>Neopterygii</taxon>
        <taxon>Teleostei</taxon>
        <taxon>Ostariophysi</taxon>
        <taxon>Cypriniformes</taxon>
        <taxon>Cyprinidae</taxon>
        <taxon>Labeoninae</taxon>
        <taxon>Labeonini</taxon>
        <taxon>Labeo</taxon>
    </lineage>
</organism>
<name>A0ABQ8L152_LABRO</name>
<dbReference type="Proteomes" id="UP000830375">
    <property type="component" value="Unassembled WGS sequence"/>
</dbReference>
<reference evidence="2 3" key="1">
    <citation type="submission" date="2022-01" db="EMBL/GenBank/DDBJ databases">
        <title>A high-quality chromosome-level genome assembly of rohu carp, Labeo rohita.</title>
        <authorList>
            <person name="Arick M.A. II"/>
            <person name="Hsu C.-Y."/>
            <person name="Magbanua Z."/>
            <person name="Pechanova O."/>
            <person name="Grover C."/>
            <person name="Miller E."/>
            <person name="Thrash A."/>
            <person name="Ezzel L."/>
            <person name="Alam S."/>
            <person name="Benzie J."/>
            <person name="Hamilton M."/>
            <person name="Karsi A."/>
            <person name="Lawrence M.L."/>
            <person name="Peterson D.G."/>
        </authorList>
    </citation>
    <scope>NUCLEOTIDE SEQUENCE [LARGE SCALE GENOMIC DNA]</scope>
    <source>
        <strain evidence="3">BAU-BD-2019</strain>
        <tissue evidence="2">Blood</tissue>
    </source>
</reference>
<evidence type="ECO:0000256" key="1">
    <source>
        <dbReference type="SAM" id="MobiDB-lite"/>
    </source>
</evidence>
<keyword evidence="3" id="KW-1185">Reference proteome</keyword>
<protein>
    <submittedName>
        <fullName evidence="2">Golgin subfamily A member 6B</fullName>
    </submittedName>
</protein>
<gene>
    <name evidence="2" type="ORF">H4Q32_029530</name>
</gene>
<evidence type="ECO:0000313" key="3">
    <source>
        <dbReference type="Proteomes" id="UP000830375"/>
    </source>
</evidence>